<comment type="caution">
    <text evidence="9">The sequence shown here is derived from an EMBL/GenBank/DDBJ whole genome shotgun (WGS) entry which is preliminary data.</text>
</comment>
<organism evidence="9 10">
    <name type="scientific">Clitoria ternatea</name>
    <name type="common">Butterfly pea</name>
    <dbReference type="NCBI Taxonomy" id="43366"/>
    <lineage>
        <taxon>Eukaryota</taxon>
        <taxon>Viridiplantae</taxon>
        <taxon>Streptophyta</taxon>
        <taxon>Embryophyta</taxon>
        <taxon>Tracheophyta</taxon>
        <taxon>Spermatophyta</taxon>
        <taxon>Magnoliopsida</taxon>
        <taxon>eudicotyledons</taxon>
        <taxon>Gunneridae</taxon>
        <taxon>Pentapetalae</taxon>
        <taxon>rosids</taxon>
        <taxon>fabids</taxon>
        <taxon>Fabales</taxon>
        <taxon>Fabaceae</taxon>
        <taxon>Papilionoideae</taxon>
        <taxon>50 kb inversion clade</taxon>
        <taxon>NPAAA clade</taxon>
        <taxon>indigoferoid/millettioid clade</taxon>
        <taxon>Phaseoleae</taxon>
        <taxon>Clitoria</taxon>
    </lineage>
</organism>
<evidence type="ECO:0000313" key="8">
    <source>
        <dbReference type="EMBL" id="KAK7303623.1"/>
    </source>
</evidence>
<evidence type="ECO:0000256" key="7">
    <source>
        <dbReference type="SAM" id="Phobius"/>
    </source>
</evidence>
<proteinExistence type="inferred from homology"/>
<evidence type="ECO:0008006" key="11">
    <source>
        <dbReference type="Google" id="ProtNLM"/>
    </source>
</evidence>
<dbReference type="InterPro" id="IPR001128">
    <property type="entry name" value="Cyt_P450"/>
</dbReference>
<keyword evidence="7" id="KW-0472">Membrane</keyword>
<protein>
    <recommendedName>
        <fullName evidence="11">Geraniol 8-hydroxylase</fullName>
    </recommendedName>
</protein>
<evidence type="ECO:0000313" key="10">
    <source>
        <dbReference type="Proteomes" id="UP001359559"/>
    </source>
</evidence>
<dbReference type="PANTHER" id="PTHR47950">
    <property type="entry name" value="CYTOCHROME P450, FAMILY 76, SUBFAMILY C, POLYPEPTIDE 5-RELATED"/>
    <property type="match status" value="1"/>
</dbReference>
<keyword evidence="7" id="KW-1133">Transmembrane helix</keyword>
<evidence type="ECO:0000256" key="5">
    <source>
        <dbReference type="PIRSR" id="PIRSR602401-1"/>
    </source>
</evidence>
<comment type="cofactor">
    <cofactor evidence="5">
        <name>heme</name>
        <dbReference type="ChEBI" id="CHEBI:30413"/>
    </cofactor>
</comment>
<dbReference type="InterPro" id="IPR002401">
    <property type="entry name" value="Cyt_P450_E_grp-I"/>
</dbReference>
<dbReference type="InterPro" id="IPR017972">
    <property type="entry name" value="Cyt_P450_CS"/>
</dbReference>
<keyword evidence="7" id="KW-0812">Transmembrane</keyword>
<feature type="binding site" description="axial binding residue" evidence="5">
    <location>
        <position position="438"/>
    </location>
    <ligand>
        <name>heme</name>
        <dbReference type="ChEBI" id="CHEBI:30413"/>
    </ligand>
    <ligandPart>
        <name>Fe</name>
        <dbReference type="ChEBI" id="CHEBI:18248"/>
    </ligandPart>
</feature>
<evidence type="ECO:0000256" key="1">
    <source>
        <dbReference type="ARBA" id="ARBA00010617"/>
    </source>
</evidence>
<feature type="transmembrane region" description="Helical" evidence="7">
    <location>
        <begin position="6"/>
        <end position="21"/>
    </location>
</feature>
<dbReference type="PRINTS" id="PR00385">
    <property type="entry name" value="P450"/>
</dbReference>
<accession>A0AAN9JU49</accession>
<keyword evidence="6" id="KW-0503">Monooxygenase</keyword>
<dbReference type="EMBL" id="JAYKXN010000003">
    <property type="protein sequence ID" value="KAK7303624.1"/>
    <property type="molecule type" value="Genomic_DNA"/>
</dbReference>
<dbReference type="GO" id="GO:0020037">
    <property type="term" value="F:heme binding"/>
    <property type="evidence" value="ECO:0007669"/>
    <property type="project" value="InterPro"/>
</dbReference>
<dbReference type="Gene3D" id="1.10.630.10">
    <property type="entry name" value="Cytochrome P450"/>
    <property type="match status" value="1"/>
</dbReference>
<dbReference type="PANTHER" id="PTHR47950:SF48">
    <property type="entry name" value="CYTOCHROME P450 FAMILY PROTEIN, EXPRESSED"/>
    <property type="match status" value="1"/>
</dbReference>
<dbReference type="FunFam" id="1.10.630.10:FF:000007">
    <property type="entry name" value="Cytochrome P450 76C4"/>
    <property type="match status" value="1"/>
</dbReference>
<dbReference type="PRINTS" id="PR00463">
    <property type="entry name" value="EP450I"/>
</dbReference>
<evidence type="ECO:0000256" key="4">
    <source>
        <dbReference type="ARBA" id="ARBA00023004"/>
    </source>
</evidence>
<keyword evidence="2 5" id="KW-0479">Metal-binding</keyword>
<evidence type="ECO:0000256" key="6">
    <source>
        <dbReference type="RuleBase" id="RU000461"/>
    </source>
</evidence>
<comment type="similarity">
    <text evidence="1 6">Belongs to the cytochrome P450 family.</text>
</comment>
<dbReference type="GO" id="GO:0004497">
    <property type="term" value="F:monooxygenase activity"/>
    <property type="evidence" value="ECO:0007669"/>
    <property type="project" value="UniProtKB-KW"/>
</dbReference>
<reference evidence="9 10" key="1">
    <citation type="submission" date="2024-01" db="EMBL/GenBank/DDBJ databases">
        <title>The genomes of 5 underutilized Papilionoideae crops provide insights into root nodulation and disease resistance.</title>
        <authorList>
            <person name="Yuan L."/>
        </authorList>
    </citation>
    <scope>NUCLEOTIDE SEQUENCE [LARGE SCALE GENOMIC DNA]</scope>
    <source>
        <strain evidence="9">LY-2023</strain>
        <tissue evidence="9">Leaf</tissue>
    </source>
</reference>
<dbReference type="SUPFAM" id="SSF48264">
    <property type="entry name" value="Cytochrome P450"/>
    <property type="match status" value="1"/>
</dbReference>
<dbReference type="GO" id="GO:0005506">
    <property type="term" value="F:iron ion binding"/>
    <property type="evidence" value="ECO:0007669"/>
    <property type="project" value="InterPro"/>
</dbReference>
<keyword evidence="5 6" id="KW-0349">Heme</keyword>
<name>A0AAN9JU49_CLITE</name>
<dbReference type="CDD" id="cd11073">
    <property type="entry name" value="CYP76-like"/>
    <property type="match status" value="1"/>
</dbReference>
<dbReference type="AlphaFoldDB" id="A0AAN9JU49"/>
<dbReference type="Proteomes" id="UP001359559">
    <property type="component" value="Unassembled WGS sequence"/>
</dbReference>
<keyword evidence="4 5" id="KW-0408">Iron</keyword>
<sequence>MDTLFYVPILILTCTFMYVVYSRKNKTNHKLPPGPSPVPIFGNLLDLGKKPHQSLAKLAKIHGPIMQLKLGQVTTIIISSAEMAKEILQTHDLLFSDRIVPQAVTVHNHDQYSLAFLPISPLWRDMRKICNNQLFANKTLDASQFLRQRKMQELLCDVQQSSLIGEAVDIGRVAFKTSINFLSNTIFSMDFVHSAGDTGEYKDIVVNILKAVGTPNMADFFPLLKIVDPQGIKRRCAFYVGKLFHVFGNLIDERLKLREGKGFVTKNDMLDALLDIAKENSEEMDKKKIEHLLHDLLVAGTDTTSYTLEWAMAELLHNPTTMSKAKKELEETVGLGNPIEESDIAKLPYLQAIMKETLRLHPPAPFLLPRKAKVDVELNGFTIPKGAQVLINEWAIARDSKVWDNPNMFSPERFLGSKVDIKGQSFQLTPFGSGRRICPGMPLAIRMLHLMLGSLINSFEWKLESGMKPEDMDMEDAVQGNALRKSEPLRVIPTKISN</sequence>
<evidence type="ECO:0000256" key="3">
    <source>
        <dbReference type="ARBA" id="ARBA00023002"/>
    </source>
</evidence>
<dbReference type="PROSITE" id="PS00086">
    <property type="entry name" value="CYTOCHROME_P450"/>
    <property type="match status" value="1"/>
</dbReference>
<gene>
    <name evidence="8" type="ORF">RJT34_14533</name>
    <name evidence="9" type="ORF">RJT34_14534</name>
</gene>
<keyword evidence="3 6" id="KW-0560">Oxidoreductase</keyword>
<dbReference type="InterPro" id="IPR036396">
    <property type="entry name" value="Cyt_P450_sf"/>
</dbReference>
<dbReference type="EMBL" id="JAYKXN010000003">
    <property type="protein sequence ID" value="KAK7303623.1"/>
    <property type="molecule type" value="Genomic_DNA"/>
</dbReference>
<keyword evidence="10" id="KW-1185">Reference proteome</keyword>
<dbReference type="GO" id="GO:0016705">
    <property type="term" value="F:oxidoreductase activity, acting on paired donors, with incorporation or reduction of molecular oxygen"/>
    <property type="evidence" value="ECO:0007669"/>
    <property type="project" value="InterPro"/>
</dbReference>
<evidence type="ECO:0000256" key="2">
    <source>
        <dbReference type="ARBA" id="ARBA00022723"/>
    </source>
</evidence>
<evidence type="ECO:0000313" key="9">
    <source>
        <dbReference type="EMBL" id="KAK7303624.1"/>
    </source>
</evidence>
<dbReference type="Pfam" id="PF00067">
    <property type="entry name" value="p450"/>
    <property type="match status" value="1"/>
</dbReference>